<evidence type="ECO:0000313" key="2">
    <source>
        <dbReference type="Proteomes" id="UP000781958"/>
    </source>
</evidence>
<protein>
    <recommendedName>
        <fullName evidence="3">HEPN domain-containing protein</fullName>
    </recommendedName>
</protein>
<dbReference type="EMBL" id="JAGINP010000002">
    <property type="protein sequence ID" value="MBP2291115.1"/>
    <property type="molecule type" value="Genomic_DNA"/>
</dbReference>
<gene>
    <name evidence="1" type="ORF">J2851_000857</name>
</gene>
<name>A0ABS4SI77_9PROT</name>
<sequence length="101" mass="11302">MDDDLIAFFRETLIQLEVLVEEARSKCPRLKMTSKPAIDKAERLLRSRIDKCSIFTAFNTAAQVVHSDIKPCRNFPDPLTSANAAMALIKEIQMTAEDSGC</sequence>
<keyword evidence="2" id="KW-1185">Reference proteome</keyword>
<reference evidence="1 2" key="1">
    <citation type="submission" date="2021-03" db="EMBL/GenBank/DDBJ databases">
        <title>Genomic Encyclopedia of Type Strains, Phase III (KMG-III): the genomes of soil and plant-associated and newly described type strains.</title>
        <authorList>
            <person name="Whitman W."/>
        </authorList>
    </citation>
    <scope>NUCLEOTIDE SEQUENCE [LARGE SCALE GENOMIC DNA]</scope>
    <source>
        <strain evidence="1 2">IMMIB AFH-6</strain>
    </source>
</reference>
<organism evidence="1 2">
    <name type="scientific">Azospirillum rugosum</name>
    <dbReference type="NCBI Taxonomy" id="416170"/>
    <lineage>
        <taxon>Bacteria</taxon>
        <taxon>Pseudomonadati</taxon>
        <taxon>Pseudomonadota</taxon>
        <taxon>Alphaproteobacteria</taxon>
        <taxon>Rhodospirillales</taxon>
        <taxon>Azospirillaceae</taxon>
        <taxon>Azospirillum</taxon>
    </lineage>
</organism>
<dbReference type="RefSeq" id="WP_209764429.1">
    <property type="nucleotide sequence ID" value="NZ_JAGINP010000002.1"/>
</dbReference>
<proteinExistence type="predicted"/>
<comment type="caution">
    <text evidence="1">The sequence shown here is derived from an EMBL/GenBank/DDBJ whole genome shotgun (WGS) entry which is preliminary data.</text>
</comment>
<dbReference type="Proteomes" id="UP000781958">
    <property type="component" value="Unassembled WGS sequence"/>
</dbReference>
<evidence type="ECO:0008006" key="3">
    <source>
        <dbReference type="Google" id="ProtNLM"/>
    </source>
</evidence>
<evidence type="ECO:0000313" key="1">
    <source>
        <dbReference type="EMBL" id="MBP2291115.1"/>
    </source>
</evidence>
<accession>A0ABS4SI77</accession>